<dbReference type="Proteomes" id="UP001050691">
    <property type="component" value="Unassembled WGS sequence"/>
</dbReference>
<dbReference type="SUPFAM" id="SSF52499">
    <property type="entry name" value="Isochorismatase-like hydrolases"/>
    <property type="match status" value="1"/>
</dbReference>
<dbReference type="InterPro" id="IPR036380">
    <property type="entry name" value="Isochorismatase-like_sf"/>
</dbReference>
<evidence type="ECO:0000313" key="4">
    <source>
        <dbReference type="Proteomes" id="UP001050691"/>
    </source>
</evidence>
<dbReference type="InterPro" id="IPR000868">
    <property type="entry name" value="Isochorismatase-like_dom"/>
</dbReference>
<proteinExistence type="inferred from homology"/>
<comment type="similarity">
    <text evidence="1">Belongs to the isochorismatase family.</text>
</comment>
<gene>
    <name evidence="3" type="ORF">Clacol_005080</name>
</gene>
<reference evidence="3" key="1">
    <citation type="submission" date="2021-10" db="EMBL/GenBank/DDBJ databases">
        <title>De novo Genome Assembly of Clathrus columnatus (Basidiomycota, Fungi) Using Illumina and Nanopore Sequence Data.</title>
        <authorList>
            <person name="Ogiso-Tanaka E."/>
            <person name="Itagaki H."/>
            <person name="Hosoya T."/>
            <person name="Hosaka K."/>
        </authorList>
    </citation>
    <scope>NUCLEOTIDE SEQUENCE</scope>
    <source>
        <strain evidence="3">MO-923</strain>
    </source>
</reference>
<keyword evidence="4" id="KW-1185">Reference proteome</keyword>
<evidence type="ECO:0000313" key="3">
    <source>
        <dbReference type="EMBL" id="GJJ10852.1"/>
    </source>
</evidence>
<evidence type="ECO:0000259" key="2">
    <source>
        <dbReference type="Pfam" id="PF00857"/>
    </source>
</evidence>
<dbReference type="PANTHER" id="PTHR43559">
    <property type="entry name" value="HYDROLASE YCAC-RELATED"/>
    <property type="match status" value="1"/>
</dbReference>
<evidence type="ECO:0000256" key="1">
    <source>
        <dbReference type="ARBA" id="ARBA00006336"/>
    </source>
</evidence>
<comment type="caution">
    <text evidence="3">The sequence shown here is derived from an EMBL/GenBank/DDBJ whole genome shotgun (WGS) entry which is preliminary data.</text>
</comment>
<accession>A0AAV5AAY3</accession>
<dbReference type="AlphaFoldDB" id="A0AAV5AAY3"/>
<dbReference type="PANTHER" id="PTHR43559:SF3">
    <property type="entry name" value="HYDROLASE YCAC-RELATED"/>
    <property type="match status" value="1"/>
</dbReference>
<dbReference type="InterPro" id="IPR053152">
    <property type="entry name" value="Hydrolase_YcaC-like"/>
</dbReference>
<organism evidence="3 4">
    <name type="scientific">Clathrus columnatus</name>
    <dbReference type="NCBI Taxonomy" id="1419009"/>
    <lineage>
        <taxon>Eukaryota</taxon>
        <taxon>Fungi</taxon>
        <taxon>Dikarya</taxon>
        <taxon>Basidiomycota</taxon>
        <taxon>Agaricomycotina</taxon>
        <taxon>Agaricomycetes</taxon>
        <taxon>Phallomycetidae</taxon>
        <taxon>Phallales</taxon>
        <taxon>Clathraceae</taxon>
        <taxon>Clathrus</taxon>
    </lineage>
</organism>
<dbReference type="EMBL" id="BPWL01000005">
    <property type="protein sequence ID" value="GJJ10852.1"/>
    <property type="molecule type" value="Genomic_DNA"/>
</dbReference>
<name>A0AAV5AAY3_9AGAM</name>
<protein>
    <recommendedName>
        <fullName evidence="2">Isochorismatase-like domain-containing protein</fullName>
    </recommendedName>
</protein>
<feature type="domain" description="Isochorismatase-like" evidence="2">
    <location>
        <begin position="14"/>
        <end position="164"/>
    </location>
</feature>
<dbReference type="Gene3D" id="3.40.50.850">
    <property type="entry name" value="Isochorismatase-like"/>
    <property type="match status" value="1"/>
</dbReference>
<sequence length="218" mass="24050">MSKTFERIDKNNALLLVVDHQVGLFQLVRDYTPDEYKNNVLAHAALGKIFNLPTILTTSAEVGPNGPLPKEIIEMHPDAPFIRRNGEVNAWDNEEFKKAVRASGKKQIILAGIVTDVCTCFLALSLTQEGYSVYANADASGAYSRRIADDANNRMRDAGVHVVSMFAIACDLMRDWRNTPGALQLIPFFDKYMSGYGYLARGHDAAVTKGVIQPGESQ</sequence>
<dbReference type="Pfam" id="PF00857">
    <property type="entry name" value="Isochorismatase"/>
    <property type="match status" value="1"/>
</dbReference>